<dbReference type="EMBL" id="ML986579">
    <property type="protein sequence ID" value="KAF2270739.1"/>
    <property type="molecule type" value="Genomic_DNA"/>
</dbReference>
<reference evidence="3" key="1">
    <citation type="journal article" date="2020" name="Stud. Mycol.">
        <title>101 Dothideomycetes genomes: A test case for predicting lifestyles and emergence of pathogens.</title>
        <authorList>
            <person name="Haridas S."/>
            <person name="Albert R."/>
            <person name="Binder M."/>
            <person name="Bloem J."/>
            <person name="LaButti K."/>
            <person name="Salamov A."/>
            <person name="Andreopoulos B."/>
            <person name="Baker S."/>
            <person name="Barry K."/>
            <person name="Bills G."/>
            <person name="Bluhm B."/>
            <person name="Cannon C."/>
            <person name="Castanera R."/>
            <person name="Culley D."/>
            <person name="Daum C."/>
            <person name="Ezra D."/>
            <person name="Gonzalez J."/>
            <person name="Henrissat B."/>
            <person name="Kuo A."/>
            <person name="Liang C."/>
            <person name="Lipzen A."/>
            <person name="Lutzoni F."/>
            <person name="Magnuson J."/>
            <person name="Mondo S."/>
            <person name="Nolan M."/>
            <person name="Ohm R."/>
            <person name="Pangilinan J."/>
            <person name="Park H.-J."/>
            <person name="Ramirez L."/>
            <person name="Alfaro M."/>
            <person name="Sun H."/>
            <person name="Tritt A."/>
            <person name="Yoshinaga Y."/>
            <person name="Zwiers L.-H."/>
            <person name="Turgeon B."/>
            <person name="Goodwin S."/>
            <person name="Spatafora J."/>
            <person name="Crous P."/>
            <person name="Grigoriev I."/>
        </authorList>
    </citation>
    <scope>NUCLEOTIDE SEQUENCE [LARGE SCALE GENOMIC DNA]</scope>
    <source>
        <strain evidence="3">CBS 304.66</strain>
    </source>
</reference>
<organism evidence="2 3">
    <name type="scientific">Lojkania enalia</name>
    <dbReference type="NCBI Taxonomy" id="147567"/>
    <lineage>
        <taxon>Eukaryota</taxon>
        <taxon>Fungi</taxon>
        <taxon>Dikarya</taxon>
        <taxon>Ascomycota</taxon>
        <taxon>Pezizomycotina</taxon>
        <taxon>Dothideomycetes</taxon>
        <taxon>Pleosporomycetidae</taxon>
        <taxon>Pleosporales</taxon>
        <taxon>Pleosporales incertae sedis</taxon>
        <taxon>Lojkania</taxon>
    </lineage>
</organism>
<evidence type="ECO:0000313" key="3">
    <source>
        <dbReference type="Proteomes" id="UP000800093"/>
    </source>
</evidence>
<name>A0A9P4NCJ4_9PLEO</name>
<dbReference type="Proteomes" id="UP000800093">
    <property type="component" value="Unassembled WGS sequence"/>
</dbReference>
<sequence length="494" mass="54910">MLLVADQTERAQRSTSGPITSCEASDLLSSSYECGFSGPANPAQSSPRTVVEVMEGKMSKRTAAQWRACACRCERPKANQEKPQLSPPVKTSHTCHRPACSLHPPTFPATLMLLDPSETLNRQEFVNKAAAHFVFWIIRVLESGSTPVCQYVLQLSLVDGRDILSRRSSWPPGSLRARALFFHPCSLPEPRRHGCFLLALAGHGVSVSDHRCYTIHRSLHETIFSKVISIHLRLKVLQALLPIRGPKYASPPSLHERDTNSNRTAQQGVRRCVQCSRSPVGQIACRAVIRIGYPTPRLKRNVIRPLHATLLRLMGQYKLPKSVGMISQARVRPESAMLAEQIPTVVRCYLESMRVRISDRKRPQQNTSSVYTVWEEFSLSAERIPTSMAATSRVLGSVIEDGQGAFRGRGLKGSASFSTHIIRFGFPPDLFRRLPWETGEWHASFGVSSHLLTRFSSSHMQVNSAWADRLATFEAKLLLCCTPPAASEAEQAVL</sequence>
<comment type="caution">
    <text evidence="2">The sequence shown here is derived from an EMBL/GenBank/DDBJ whole genome shotgun (WGS) entry which is preliminary data.</text>
</comment>
<keyword evidence="3" id="KW-1185">Reference proteome</keyword>
<accession>A0A9P4NCJ4</accession>
<evidence type="ECO:0000313" key="2">
    <source>
        <dbReference type="EMBL" id="KAF2270739.1"/>
    </source>
</evidence>
<evidence type="ECO:0000256" key="1">
    <source>
        <dbReference type="SAM" id="MobiDB-lite"/>
    </source>
</evidence>
<protein>
    <submittedName>
        <fullName evidence="2">Uncharacterized protein</fullName>
    </submittedName>
</protein>
<gene>
    <name evidence="2" type="ORF">CC78DRAFT_574031</name>
</gene>
<proteinExistence type="predicted"/>
<feature type="region of interest" description="Disordered" evidence="1">
    <location>
        <begin position="1"/>
        <end position="20"/>
    </location>
</feature>
<dbReference type="AlphaFoldDB" id="A0A9P4NCJ4"/>